<dbReference type="InterPro" id="IPR000801">
    <property type="entry name" value="Esterase-like"/>
</dbReference>
<accession>D7BEF0</accession>
<dbReference type="HOGENOM" id="CLU_024314_1_0_0"/>
<dbReference type="InterPro" id="IPR029058">
    <property type="entry name" value="AB_hydrolase_fold"/>
</dbReference>
<dbReference type="EMBL" id="CP002042">
    <property type="protein sequence ID" value="ADH63193.1"/>
    <property type="molecule type" value="Genomic_DNA"/>
</dbReference>
<proteinExistence type="predicted"/>
<dbReference type="PANTHER" id="PTHR48098:SF3">
    <property type="entry name" value="IRON(III) ENTEROBACTIN ESTERASE"/>
    <property type="match status" value="1"/>
</dbReference>
<dbReference type="AlphaFoldDB" id="D7BEF0"/>
<name>D7BEF0_ALLS1</name>
<dbReference type="STRING" id="526227.Mesil_1299"/>
<keyword evidence="2" id="KW-1185">Reference proteome</keyword>
<dbReference type="SUPFAM" id="SSF81296">
    <property type="entry name" value="E set domains"/>
    <property type="match status" value="1"/>
</dbReference>
<dbReference type="Proteomes" id="UP000001916">
    <property type="component" value="Chromosome"/>
</dbReference>
<sequence length="322" mass="37005">MAMVEVQGRYVTFIPPAQARFLIGDFTDWDKKPMPISKPITLEFPAEAYLEYAFMDASGQPFPDPDNPHKAQNPWWTYPRAIELPGFQFEAPPLPHGEGPGVHRHRLESKVYPGPRRYYVYEPSRAPSATLYVQDGVAYYRTAQFADVAEALCERGEIQPVRMVFVEPEDRAREYTFDERYEEFLLEEILPAVESQYGPTPERALWGASLGGLVSAWIAWRNPDRFQKVGTQSACLTAEPGNQDRYTAPEWLTAQYAQSERLPLRFYCETGQIEWLLAANRRFAAMLADKGYPHAYHERKSGHNWMTWRQGLAPGLRFLFGL</sequence>
<protein>
    <submittedName>
        <fullName evidence="1">Esterase</fullName>
    </submittedName>
</protein>
<dbReference type="Gene3D" id="3.40.50.1820">
    <property type="entry name" value="alpha/beta hydrolase"/>
    <property type="match status" value="1"/>
</dbReference>
<dbReference type="Pfam" id="PF00756">
    <property type="entry name" value="Esterase"/>
    <property type="match status" value="1"/>
</dbReference>
<evidence type="ECO:0000313" key="2">
    <source>
        <dbReference type="Proteomes" id="UP000001916"/>
    </source>
</evidence>
<dbReference type="InterPro" id="IPR050583">
    <property type="entry name" value="Mycobacterial_A85_antigen"/>
</dbReference>
<dbReference type="KEGG" id="msv:Mesil_1299"/>
<gene>
    <name evidence="1" type="ordered locus">Mesil_1299</name>
</gene>
<dbReference type="SUPFAM" id="SSF53474">
    <property type="entry name" value="alpha/beta-Hydrolases"/>
    <property type="match status" value="1"/>
</dbReference>
<evidence type="ECO:0000313" key="1">
    <source>
        <dbReference type="EMBL" id="ADH63193.1"/>
    </source>
</evidence>
<dbReference type="InterPro" id="IPR014756">
    <property type="entry name" value="Ig_E-set"/>
</dbReference>
<organism evidence="1 2">
    <name type="scientific">Allomeiothermus silvanus (strain ATCC 700542 / DSM 9946 / NBRC 106475 / NCIMB 13440 / VI-R2)</name>
    <name type="common">Thermus silvanus</name>
    <dbReference type="NCBI Taxonomy" id="526227"/>
    <lineage>
        <taxon>Bacteria</taxon>
        <taxon>Thermotogati</taxon>
        <taxon>Deinococcota</taxon>
        <taxon>Deinococci</taxon>
        <taxon>Thermales</taxon>
        <taxon>Thermaceae</taxon>
        <taxon>Allomeiothermus</taxon>
    </lineage>
</organism>
<dbReference type="eggNOG" id="COG2382">
    <property type="taxonomic scope" value="Bacteria"/>
</dbReference>
<dbReference type="PANTHER" id="PTHR48098">
    <property type="entry name" value="ENTEROCHELIN ESTERASE-RELATED"/>
    <property type="match status" value="1"/>
</dbReference>
<reference evidence="1 2" key="1">
    <citation type="journal article" date="2010" name="Stand. Genomic Sci.">
        <title>Complete genome sequence of Meiothermus silvanus type strain (VI-R2).</title>
        <authorList>
            <person name="Sikorski J."/>
            <person name="Tindall B.J."/>
            <person name="Lowry S."/>
            <person name="Lucas S."/>
            <person name="Nolan M."/>
            <person name="Copeland A."/>
            <person name="Glavina Del Rio T."/>
            <person name="Tice H."/>
            <person name="Cheng J.F."/>
            <person name="Han C."/>
            <person name="Pitluck S."/>
            <person name="Liolios K."/>
            <person name="Ivanova N."/>
            <person name="Mavromatis K."/>
            <person name="Mikhailova N."/>
            <person name="Pati A."/>
            <person name="Goodwin L."/>
            <person name="Chen A."/>
            <person name="Palaniappan K."/>
            <person name="Land M."/>
            <person name="Hauser L."/>
            <person name="Chang Y.J."/>
            <person name="Jeffries C.D."/>
            <person name="Rohde M."/>
            <person name="Goker M."/>
            <person name="Woyke T."/>
            <person name="Bristow J."/>
            <person name="Eisen J.A."/>
            <person name="Markowitz V."/>
            <person name="Hugenholtz P."/>
            <person name="Kyrpides N.C."/>
            <person name="Klenk H.P."/>
            <person name="Lapidus A."/>
        </authorList>
    </citation>
    <scope>NUCLEOTIDE SEQUENCE [LARGE SCALE GENOMIC DNA]</scope>
    <source>
        <strain evidence="2">ATCC 700542 / DSM 9946 / VI-R2</strain>
    </source>
</reference>